<reference evidence="1 2" key="1">
    <citation type="submission" date="2024-05" db="EMBL/GenBank/DDBJ databases">
        <authorList>
            <person name="Jiang F."/>
        </authorList>
    </citation>
    <scope>NUCLEOTIDE SEQUENCE [LARGE SCALE GENOMIC DNA]</scope>
    <source>
        <strain evidence="1 2">LZ166</strain>
    </source>
</reference>
<keyword evidence="1" id="KW-0489">Methyltransferase</keyword>
<dbReference type="GO" id="GO:0032259">
    <property type="term" value="P:methylation"/>
    <property type="evidence" value="ECO:0007669"/>
    <property type="project" value="UniProtKB-KW"/>
</dbReference>
<dbReference type="EMBL" id="JBDPGJ010000017">
    <property type="protein sequence ID" value="MEX0409808.1"/>
    <property type="molecule type" value="Genomic_DNA"/>
</dbReference>
<dbReference type="Gene3D" id="3.40.50.150">
    <property type="entry name" value="Vaccinia Virus protein VP39"/>
    <property type="match status" value="1"/>
</dbReference>
<keyword evidence="1" id="KW-0808">Transferase</keyword>
<name>A0ABV3SUB8_9HYPH</name>
<dbReference type="Proteomes" id="UP001556692">
    <property type="component" value="Unassembled WGS sequence"/>
</dbReference>
<gene>
    <name evidence="1" type="ORF">ABGN05_29725</name>
</gene>
<organism evidence="1 2">
    <name type="scientific">Aquibium pacificus</name>
    <dbReference type="NCBI Taxonomy" id="3153579"/>
    <lineage>
        <taxon>Bacteria</taxon>
        <taxon>Pseudomonadati</taxon>
        <taxon>Pseudomonadota</taxon>
        <taxon>Alphaproteobacteria</taxon>
        <taxon>Hyphomicrobiales</taxon>
        <taxon>Phyllobacteriaceae</taxon>
        <taxon>Aquibium</taxon>
    </lineage>
</organism>
<dbReference type="RefSeq" id="WP_367957675.1">
    <property type="nucleotide sequence ID" value="NZ_JBDPGJ010000017.1"/>
</dbReference>
<protein>
    <submittedName>
        <fullName evidence="1">Methyltransferase domain-containing protein</fullName>
    </submittedName>
</protein>
<dbReference type="GO" id="GO:0008168">
    <property type="term" value="F:methyltransferase activity"/>
    <property type="evidence" value="ECO:0007669"/>
    <property type="project" value="UniProtKB-KW"/>
</dbReference>
<evidence type="ECO:0000313" key="1">
    <source>
        <dbReference type="EMBL" id="MEX0409808.1"/>
    </source>
</evidence>
<dbReference type="SUPFAM" id="SSF53335">
    <property type="entry name" value="S-adenosyl-L-methionine-dependent methyltransferases"/>
    <property type="match status" value="1"/>
</dbReference>
<dbReference type="Pfam" id="PF13489">
    <property type="entry name" value="Methyltransf_23"/>
    <property type="match status" value="1"/>
</dbReference>
<comment type="caution">
    <text evidence="1">The sequence shown here is derived from an EMBL/GenBank/DDBJ whole genome shotgun (WGS) entry which is preliminary data.</text>
</comment>
<proteinExistence type="predicted"/>
<accession>A0ABV3SUB8</accession>
<evidence type="ECO:0000313" key="2">
    <source>
        <dbReference type="Proteomes" id="UP001556692"/>
    </source>
</evidence>
<keyword evidence="2" id="KW-1185">Reference proteome</keyword>
<sequence>MAEKTEVPSDACRRIVLCGFETDSLSFFADLIRLGSQSPTKRTDRSAAEVSITADRTVISVSCDDLFRLRKLGRRFTKSNEDWRTIILVGDPRQVLRKREQSTGAYAIGYDRSLDISAAGIVTYSSPGLLRVSEAIRLARTAYPERTLVVRCEDIDRDPELIRHALSSFTGLPMRRPFSGLLQHPKLSRRPWPSLSDWQINEKDAARLVRQFRLAPELNDLREEWGYAARADLAWLSALGDAARCGFDDTQGTIFCYHTDDTFYASEVARLRRSVEVLGLKLDITVVPPTQDWLSAVRLKPIVLLEARKRIRGPLLYIDSDAIVHRTPWPYLRGYCGDIAVAGHPRQAIISGTIFLNDTEGAIQLLEEWIAVQDANPDHWDQHSLEHLVLRHGKASGPHRIEYLPPELCRVFDRVYPRPIEPIEPIIEHLQASRERFAGETEVNVNLTRRRQRIAEVDALYISGERRSNTLRLLASRGTDVTRWSEPTNLLASWTSRAQKVARLIEPGEIVLDIGCGAMTLESELPEGCTYIPADLVKRDERTLPCDLNAGRVPDRYANVVTMIGVFEYCHSPESVLAVIARRWPRLVLTYNPADLDGGRDRLRHGWFNALSSAAVLALAQQVGFRLRMIVPLGRERIYDLEIVP</sequence>
<dbReference type="InterPro" id="IPR029063">
    <property type="entry name" value="SAM-dependent_MTases_sf"/>
</dbReference>